<evidence type="ECO:0000256" key="7">
    <source>
        <dbReference type="RuleBase" id="RU000672"/>
    </source>
</evidence>
<dbReference type="Gene3D" id="2.70.98.20">
    <property type="entry name" value="Copper amine oxidase, catalytic domain"/>
    <property type="match status" value="1"/>
</dbReference>
<keyword evidence="5 7" id="KW-0560">Oxidoreductase</keyword>
<dbReference type="InterPro" id="IPR015798">
    <property type="entry name" value="Cu_amine_oxidase_C"/>
</dbReference>
<keyword evidence="3 7" id="KW-0479">Metal-binding</keyword>
<feature type="compositionally biased region" description="Basic and acidic residues" evidence="8">
    <location>
        <begin position="783"/>
        <end position="792"/>
    </location>
</feature>
<dbReference type="PANTHER" id="PTHR10638:SF20">
    <property type="entry name" value="AMINE OXIDASE"/>
    <property type="match status" value="1"/>
</dbReference>
<evidence type="ECO:0000256" key="3">
    <source>
        <dbReference type="ARBA" id="ARBA00022723"/>
    </source>
</evidence>
<dbReference type="SUPFAM" id="SSF54416">
    <property type="entry name" value="Amine oxidase N-terminal region"/>
    <property type="match status" value="2"/>
</dbReference>
<dbReference type="InterPro" id="IPR000269">
    <property type="entry name" value="Cu_amine_oxidase"/>
</dbReference>
<evidence type="ECO:0000313" key="11">
    <source>
        <dbReference type="EMBL" id="KAK8068468.1"/>
    </source>
</evidence>
<dbReference type="Pfam" id="PF01179">
    <property type="entry name" value="Cu_amine_oxid"/>
    <property type="match status" value="1"/>
</dbReference>
<reference evidence="11 12" key="1">
    <citation type="submission" date="2023-01" db="EMBL/GenBank/DDBJ databases">
        <title>Analysis of 21 Apiospora genomes using comparative genomics revels a genus with tremendous synthesis potential of carbohydrate active enzymes and secondary metabolites.</title>
        <authorList>
            <person name="Sorensen T."/>
        </authorList>
    </citation>
    <scope>NUCLEOTIDE SEQUENCE [LARGE SCALE GENOMIC DNA]</scope>
    <source>
        <strain evidence="11 12">CBS 83171</strain>
    </source>
</reference>
<dbReference type="EC" id="1.4.3.-" evidence="7"/>
<protein>
    <recommendedName>
        <fullName evidence="7">Amine oxidase</fullName>
        <ecNumber evidence="7">1.4.3.-</ecNumber>
    </recommendedName>
</protein>
<feature type="region of interest" description="Disordered" evidence="8">
    <location>
        <begin position="755"/>
        <end position="818"/>
    </location>
</feature>
<evidence type="ECO:0000256" key="4">
    <source>
        <dbReference type="ARBA" id="ARBA00022772"/>
    </source>
</evidence>
<evidence type="ECO:0000256" key="5">
    <source>
        <dbReference type="ARBA" id="ARBA00023002"/>
    </source>
</evidence>
<evidence type="ECO:0000256" key="6">
    <source>
        <dbReference type="ARBA" id="ARBA00023008"/>
    </source>
</evidence>
<evidence type="ECO:0000259" key="9">
    <source>
        <dbReference type="Pfam" id="PF01179"/>
    </source>
</evidence>
<dbReference type="EMBL" id="JAQQWM010000004">
    <property type="protein sequence ID" value="KAK8068468.1"/>
    <property type="molecule type" value="Genomic_DNA"/>
</dbReference>
<evidence type="ECO:0000256" key="2">
    <source>
        <dbReference type="ARBA" id="ARBA00007983"/>
    </source>
</evidence>
<keyword evidence="6 7" id="KW-0186">Copper</keyword>
<keyword evidence="4 7" id="KW-0801">TPQ</keyword>
<feature type="compositionally biased region" description="Gly residues" evidence="8">
    <location>
        <begin position="760"/>
        <end position="774"/>
    </location>
</feature>
<proteinExistence type="inferred from homology"/>
<feature type="domain" description="Copper amine oxidase catalytic" evidence="9">
    <location>
        <begin position="332"/>
        <end position="742"/>
    </location>
</feature>
<feature type="region of interest" description="Disordered" evidence="8">
    <location>
        <begin position="305"/>
        <end position="330"/>
    </location>
</feature>
<name>A0ABR1VBB1_9PEZI</name>
<keyword evidence="12" id="KW-1185">Reference proteome</keyword>
<sequence>METRRRLFLMGLSGLGFLLFFVAFLSLSADRWRENRPELSHVQPTPNPGGSFAAPKSNVWADLGSDEADEVYSFLAKEWADLNITRTPRHASDNFIYTLEVLHPNKSDTLPYLWSNQAAAPQRWAKAVLSQRLDGGRSHYSYHAVGPLPVSSPDKKTRVVPLTYPFTAAGRNYVTKDMPDLVSITNFTQALAESVSDITVELLGAKVDREDPNGPDSLLAFPRFSWDDAGHLFGWVQLFRPGYHSGANSILPQGIYTRIDVVEDKAGVDDTTGWKVGEWFYDGILYETLAEFRAAIREPDFLKTPPNLDGPWTDTEDFESRPAGRELPPPISIQPLGPRYQLDRKERYVSWFGFEFYFASTQATGVSVHDIRFRGERVMYELSLQEAMAHYAGDDPMASGQQFLDSFFGMGTNAFELVPGYDCPGYADYFDSSLHRLGKTERLPNNICLFEFTSDHLLSRHTTPTSVTVSRNTFLTLRSVSTVGNYDYTVDYIFYLDGAIEVKVRASGYIFGAFYARHAEKNEDEYGHRIHDALSSSLHDHVISFKADLDVAGTANDMVRLAVEPVTKTYPWDPPNSRKQRRQRNTMHLREYPVERETGLDWPQNAGEFYLVYSRDQKNRWGERKGILENAARWAEKDLWVVRRKDTEPRGADPFNYIDPTDPLVDFSRIADGEDLLYRQGENERDGDDDGSNDGYDGDLVIYFNVGSHHVPHSGDLPNTLMHTSASSVLFAPHNFADRDPSRESVQGVRLQLKHERDGGGFPGQPGGGGGGDGSNEEEEEELRLRGRRGDGGEESGGDVDSKGRTDHHHKKLRTGANYFGTPYREGIHLPLEALEPDLERQYRSGSHRVTDLGINGSAAGMWFKEP</sequence>
<accession>A0ABR1VBB1</accession>
<dbReference type="PANTHER" id="PTHR10638">
    <property type="entry name" value="COPPER AMINE OXIDASE"/>
    <property type="match status" value="1"/>
</dbReference>
<comment type="similarity">
    <text evidence="2 7">Belongs to the copper/topaquinone oxidase family.</text>
</comment>
<organism evidence="11 12">
    <name type="scientific">Apiospora saccharicola</name>
    <dbReference type="NCBI Taxonomy" id="335842"/>
    <lineage>
        <taxon>Eukaryota</taxon>
        <taxon>Fungi</taxon>
        <taxon>Dikarya</taxon>
        <taxon>Ascomycota</taxon>
        <taxon>Pezizomycotina</taxon>
        <taxon>Sordariomycetes</taxon>
        <taxon>Xylariomycetidae</taxon>
        <taxon>Amphisphaeriales</taxon>
        <taxon>Apiosporaceae</taxon>
        <taxon>Apiospora</taxon>
    </lineage>
</organism>
<evidence type="ECO:0000256" key="1">
    <source>
        <dbReference type="ARBA" id="ARBA00001935"/>
    </source>
</evidence>
<dbReference type="Pfam" id="PF09248">
    <property type="entry name" value="DUF1965"/>
    <property type="match status" value="1"/>
</dbReference>
<dbReference type="PRINTS" id="PR00766">
    <property type="entry name" value="CUDAOXIDASE"/>
</dbReference>
<comment type="cofactor">
    <cofactor evidence="7">
        <name>Cu cation</name>
        <dbReference type="ChEBI" id="CHEBI:23378"/>
    </cofactor>
    <text evidence="7">Contains 1 topaquinone per subunit.</text>
</comment>
<comment type="PTM">
    <text evidence="7">Topaquinone (TPQ) is generated by copper-dependent autoxidation of a specific tyrosyl residue.</text>
</comment>
<dbReference type="Gene3D" id="3.10.450.40">
    <property type="match status" value="2"/>
</dbReference>
<comment type="cofactor">
    <cofactor evidence="1">
        <name>Cu cation</name>
        <dbReference type="ChEBI" id="CHEBI:23378"/>
    </cofactor>
</comment>
<dbReference type="InterPro" id="IPR015328">
    <property type="entry name" value="DUF1965"/>
</dbReference>
<dbReference type="Proteomes" id="UP001446871">
    <property type="component" value="Unassembled WGS sequence"/>
</dbReference>
<dbReference type="SUPFAM" id="SSF49998">
    <property type="entry name" value="Amine oxidase catalytic domain"/>
    <property type="match status" value="1"/>
</dbReference>
<evidence type="ECO:0000259" key="10">
    <source>
        <dbReference type="Pfam" id="PF09248"/>
    </source>
</evidence>
<feature type="domain" description="DUF1965" evidence="10">
    <location>
        <begin position="248"/>
        <end position="316"/>
    </location>
</feature>
<gene>
    <name evidence="11" type="ORF">PG996_007580</name>
</gene>
<evidence type="ECO:0000256" key="8">
    <source>
        <dbReference type="SAM" id="MobiDB-lite"/>
    </source>
</evidence>
<comment type="caution">
    <text evidence="11">The sequence shown here is derived from an EMBL/GenBank/DDBJ whole genome shotgun (WGS) entry which is preliminary data.</text>
</comment>
<dbReference type="InterPro" id="IPR036460">
    <property type="entry name" value="Cu_amine_oxidase_C_sf"/>
</dbReference>
<dbReference type="InterPro" id="IPR016182">
    <property type="entry name" value="Cu_amine_oxidase_N-reg"/>
</dbReference>
<evidence type="ECO:0000313" key="12">
    <source>
        <dbReference type="Proteomes" id="UP001446871"/>
    </source>
</evidence>